<evidence type="ECO:0000313" key="2">
    <source>
        <dbReference type="EMBL" id="QHT08898.1"/>
    </source>
</evidence>
<feature type="domain" description="C2H2-type" evidence="1">
    <location>
        <begin position="68"/>
        <end position="90"/>
    </location>
</feature>
<accession>A0A6C0CWK8</accession>
<dbReference type="AlphaFoldDB" id="A0A6C0CWK8"/>
<proteinExistence type="predicted"/>
<organism evidence="2">
    <name type="scientific">viral metagenome</name>
    <dbReference type="NCBI Taxonomy" id="1070528"/>
    <lineage>
        <taxon>unclassified sequences</taxon>
        <taxon>metagenomes</taxon>
        <taxon>organismal metagenomes</taxon>
    </lineage>
</organism>
<evidence type="ECO:0000259" key="1">
    <source>
        <dbReference type="PROSITE" id="PS00028"/>
    </source>
</evidence>
<dbReference type="InterPro" id="IPR013087">
    <property type="entry name" value="Znf_C2H2_type"/>
</dbReference>
<protein>
    <recommendedName>
        <fullName evidence="1">C2H2-type domain-containing protein</fullName>
    </recommendedName>
</protein>
<name>A0A6C0CWK8_9ZZZZ</name>
<reference evidence="2" key="1">
    <citation type="journal article" date="2020" name="Nature">
        <title>Giant virus diversity and host interactions through global metagenomics.</title>
        <authorList>
            <person name="Schulz F."/>
            <person name="Roux S."/>
            <person name="Paez-Espino D."/>
            <person name="Jungbluth S."/>
            <person name="Walsh D.A."/>
            <person name="Denef V.J."/>
            <person name="McMahon K.D."/>
            <person name="Konstantinidis K.T."/>
            <person name="Eloe-Fadrosh E.A."/>
            <person name="Kyrpides N.C."/>
            <person name="Woyke T."/>
        </authorList>
    </citation>
    <scope>NUCLEOTIDE SEQUENCE</scope>
    <source>
        <strain evidence="2">GVMAG-M-3300023109-53</strain>
    </source>
</reference>
<dbReference type="EMBL" id="MN739503">
    <property type="protein sequence ID" value="QHT08898.1"/>
    <property type="molecule type" value="Genomic_DNA"/>
</dbReference>
<dbReference type="PROSITE" id="PS00028">
    <property type="entry name" value="ZINC_FINGER_C2H2_1"/>
    <property type="match status" value="1"/>
</dbReference>
<sequence length="373" mass="43081">MDYNSSPKLTEKSPSIQSFEDCSSDEEISEQIIPTKAQKSYIGVTTGLHMDYISHQKSPFKVINKYFCEKCLYGCSRKAEFIRHISTTKHKNHQNGEKLTKNHQKSPTTYLQGNEIEENDENKHRCICGNSYKFRQGLYKHKKSCSIAQKGGNQLVVKDGNDNIIDKDMLMKIVLGNQELMKEVILNNQSNNVGINSHNNINTNSHNNNTFNIQMFLNEHCKNAMNLTDFINTLPITNETYNHTIENGLTKTITHMITDGLSNMDVLERPIHCTDSSRKTLYIKDNDVWEKDNELNKILNGIKTVALKQRTMINKWKDANQGWEENENLQNQLTSLVFNSMTLIEQDEKEMNKIVRAISKNTYITQEIKEEYK</sequence>